<keyword evidence="3" id="KW-0547">Nucleotide-binding</keyword>
<dbReference type="STRING" id="579748.TW81_13655"/>
<dbReference type="EMBL" id="JXXV01000024">
    <property type="protein sequence ID" value="KJY82452.1"/>
    <property type="molecule type" value="Genomic_DNA"/>
</dbReference>
<dbReference type="OrthoDB" id="5854851at2"/>
<comment type="similarity">
    <text evidence="1">Belongs to the PEP-utilizing enzyme family.</text>
</comment>
<evidence type="ECO:0000256" key="3">
    <source>
        <dbReference type="ARBA" id="ARBA00022741"/>
    </source>
</evidence>
<organism evidence="6 7">
    <name type="scientific">Vibrio galatheae</name>
    <dbReference type="NCBI Taxonomy" id="579748"/>
    <lineage>
        <taxon>Bacteria</taxon>
        <taxon>Pseudomonadati</taxon>
        <taxon>Pseudomonadota</taxon>
        <taxon>Gammaproteobacteria</taxon>
        <taxon>Vibrionales</taxon>
        <taxon>Vibrionaceae</taxon>
        <taxon>Vibrio</taxon>
    </lineage>
</organism>
<keyword evidence="4" id="KW-0067">ATP-binding</keyword>
<dbReference type="InterPro" id="IPR040442">
    <property type="entry name" value="Pyrv_kinase-like_dom_sf"/>
</dbReference>
<evidence type="ECO:0000313" key="7">
    <source>
        <dbReference type="Proteomes" id="UP000033673"/>
    </source>
</evidence>
<accession>A0A0F4NH79</accession>
<evidence type="ECO:0000256" key="4">
    <source>
        <dbReference type="ARBA" id="ARBA00022840"/>
    </source>
</evidence>
<dbReference type="InterPro" id="IPR000121">
    <property type="entry name" value="PEP_util_C"/>
</dbReference>
<dbReference type="RefSeq" id="WP_045956286.1">
    <property type="nucleotide sequence ID" value="NZ_JXXV01000024.1"/>
</dbReference>
<keyword evidence="2" id="KW-0479">Metal-binding</keyword>
<proteinExistence type="inferred from homology"/>
<dbReference type="SUPFAM" id="SSF51621">
    <property type="entry name" value="Phosphoenolpyruvate/pyruvate domain"/>
    <property type="match status" value="1"/>
</dbReference>
<reference evidence="6 7" key="1">
    <citation type="journal article" date="2015" name="BMC Genomics">
        <title>Genome mining reveals unlocked bioactive potential of marine Gram-negative bacteria.</title>
        <authorList>
            <person name="Machado H."/>
            <person name="Sonnenschein E.C."/>
            <person name="Melchiorsen J."/>
            <person name="Gram L."/>
        </authorList>
    </citation>
    <scope>NUCLEOTIDE SEQUENCE [LARGE SCALE GENOMIC DNA]</scope>
    <source>
        <strain evidence="6 7">S2757</strain>
    </source>
</reference>
<feature type="domain" description="PEP-utilising enzyme C-terminal" evidence="5">
    <location>
        <begin position="98"/>
        <end position="266"/>
    </location>
</feature>
<dbReference type="GO" id="GO:0005524">
    <property type="term" value="F:ATP binding"/>
    <property type="evidence" value="ECO:0007669"/>
    <property type="project" value="UniProtKB-KW"/>
</dbReference>
<evidence type="ECO:0000313" key="6">
    <source>
        <dbReference type="EMBL" id="KJY82452.1"/>
    </source>
</evidence>
<name>A0A0F4NH79_9VIBR</name>
<dbReference type="GO" id="GO:0046872">
    <property type="term" value="F:metal ion binding"/>
    <property type="evidence" value="ECO:0007669"/>
    <property type="project" value="UniProtKB-KW"/>
</dbReference>
<keyword evidence="6" id="KW-0670">Pyruvate</keyword>
<dbReference type="PATRIC" id="fig|579748.3.peg.2824"/>
<evidence type="ECO:0000256" key="1">
    <source>
        <dbReference type="ARBA" id="ARBA00007837"/>
    </source>
</evidence>
<dbReference type="Gene3D" id="3.20.20.60">
    <property type="entry name" value="Phosphoenolpyruvate-binding domains"/>
    <property type="match status" value="1"/>
</dbReference>
<dbReference type="PANTHER" id="PTHR43030">
    <property type="entry name" value="PHOSPHOENOLPYRUVATE SYNTHASE"/>
    <property type="match status" value="1"/>
</dbReference>
<gene>
    <name evidence="6" type="ORF">TW81_13655</name>
</gene>
<dbReference type="InterPro" id="IPR006319">
    <property type="entry name" value="PEP_synth"/>
</dbReference>
<evidence type="ECO:0000259" key="5">
    <source>
        <dbReference type="Pfam" id="PF02896"/>
    </source>
</evidence>
<comment type="caution">
    <text evidence="6">The sequence shown here is derived from an EMBL/GenBank/DDBJ whole genome shotgun (WGS) entry which is preliminary data.</text>
</comment>
<keyword evidence="7" id="KW-1185">Reference proteome</keyword>
<evidence type="ECO:0000256" key="2">
    <source>
        <dbReference type="ARBA" id="ARBA00022723"/>
    </source>
</evidence>
<sequence length="295" mass="32312">MSLDSSSSLHPALKSGNFLPNLNQVEEGTHLFVSLSEMVLEHIFYHPCYAAAELALDATEEASIQAILGDLPVESHFVSTLTDKIIAAVKPSHKSIRVALSGADSHSYRSLLGGKIELAEVNPALGIRGVSRYARDEFKVQFSLECQVIKLLREQNIDVEIVVPFVRGLSDAAKIIDLLAEQGLPRGLQGLKVLYTVDVPSGALLSERLLHYFDGVVINLENLTQFTLGIDCLNEELEYLFDPESEAVMQLLDLTMNSAANSNKPVVLVSSGFVQYPRLQDHLAEQTNIELVVTA</sequence>
<dbReference type="InterPro" id="IPR015813">
    <property type="entry name" value="Pyrv/PenolPyrv_kinase-like_dom"/>
</dbReference>
<dbReference type="PANTHER" id="PTHR43030:SF1">
    <property type="entry name" value="PHOSPHOENOLPYRUVATE SYNTHASE"/>
    <property type="match status" value="1"/>
</dbReference>
<dbReference type="Proteomes" id="UP000033673">
    <property type="component" value="Unassembled WGS sequence"/>
</dbReference>
<dbReference type="AlphaFoldDB" id="A0A0F4NH79"/>
<dbReference type="Pfam" id="PF02896">
    <property type="entry name" value="PEP-utilizers_C"/>
    <property type="match status" value="1"/>
</dbReference>
<dbReference type="GO" id="GO:0008986">
    <property type="term" value="F:pyruvate, water dikinase activity"/>
    <property type="evidence" value="ECO:0007669"/>
    <property type="project" value="InterPro"/>
</dbReference>
<protein>
    <submittedName>
        <fullName evidence="6">Phosphoenolpyruvate synthase</fullName>
    </submittedName>
</protein>